<evidence type="ECO:0000259" key="1">
    <source>
        <dbReference type="Pfam" id="PF00534"/>
    </source>
</evidence>
<keyword evidence="4" id="KW-1185">Reference proteome</keyword>
<dbReference type="EMBL" id="CP015103">
    <property type="protein sequence ID" value="ASJ08935.1"/>
    <property type="molecule type" value="Genomic_DNA"/>
</dbReference>
<reference evidence="3 4" key="1">
    <citation type="submission" date="2016-04" db="EMBL/GenBank/DDBJ databases">
        <title>Complete genome sequence of Thermococcus siculi type strain RG-20.</title>
        <authorList>
            <person name="Oger P.M."/>
        </authorList>
    </citation>
    <scope>NUCLEOTIDE SEQUENCE [LARGE SCALE GENOMIC DNA]</scope>
    <source>
        <strain evidence="3 4">RG-20</strain>
    </source>
</reference>
<evidence type="ECO:0000313" key="4">
    <source>
        <dbReference type="Proteomes" id="UP000250125"/>
    </source>
</evidence>
<organism evidence="3 4">
    <name type="scientific">Thermococcus siculi</name>
    <dbReference type="NCBI Taxonomy" id="72803"/>
    <lineage>
        <taxon>Archaea</taxon>
        <taxon>Methanobacteriati</taxon>
        <taxon>Methanobacteriota</taxon>
        <taxon>Thermococci</taxon>
        <taxon>Thermococcales</taxon>
        <taxon>Thermococcaceae</taxon>
        <taxon>Thermococcus</taxon>
    </lineage>
</organism>
<dbReference type="GeneID" id="33317919"/>
<name>A0A2Z2MMT0_9EURY</name>
<sequence>MEGLKIAIASDWFYPKVGGIESHIDELARNLLSHGHEPYVITHDYRYMKPYVDSFPYRVVRFPSMLYFKKYHVSIGYGQFWKINEFYKKIDFDVTHIHSIYSPLAVGVSKISRGIRGVPVVATNHSFYGKPPLNFLIGPFVRHHLKRIDTFIAVSTPVAEDTRNLLEGGLNGRPVIVVPNGIDTRKWRPPEPEEREKARRELGVRDEVVILYLGRMTERKQAHRIPFMVREALRKSGLPMRKLKLIMIGNGPMRPALEKNLRETGIGQITELYDFMERGRLLPLYWAADLVLMPGILEAFPVVGLEAMATGNPVIGRNESGLSDMILNGKTGLLALSENGMAENLAKVLTDRELLVTMGLEARKKAEKEFSWGVVLKKLLRIYLMTMKMRDQVDRLYLTYKLMRRLG</sequence>
<dbReference type="InterPro" id="IPR001296">
    <property type="entry name" value="Glyco_trans_1"/>
</dbReference>
<accession>A0A2Z2MMT0</accession>
<feature type="domain" description="Glycosyl transferase family 1" evidence="1">
    <location>
        <begin position="195"/>
        <end position="364"/>
    </location>
</feature>
<dbReference type="InterPro" id="IPR050194">
    <property type="entry name" value="Glycosyltransferase_grp1"/>
</dbReference>
<dbReference type="CDD" id="cd03801">
    <property type="entry name" value="GT4_PimA-like"/>
    <property type="match status" value="1"/>
</dbReference>
<feature type="domain" description="Glycosyltransferase subfamily 4-like N-terminal" evidence="2">
    <location>
        <begin position="17"/>
        <end position="185"/>
    </location>
</feature>
<dbReference type="Proteomes" id="UP000250125">
    <property type="component" value="Chromosome"/>
</dbReference>
<dbReference type="Gene3D" id="3.40.50.2000">
    <property type="entry name" value="Glycogen Phosphorylase B"/>
    <property type="match status" value="2"/>
</dbReference>
<dbReference type="SUPFAM" id="SSF53756">
    <property type="entry name" value="UDP-Glycosyltransferase/glycogen phosphorylase"/>
    <property type="match status" value="1"/>
</dbReference>
<dbReference type="Pfam" id="PF13439">
    <property type="entry name" value="Glyco_transf_4"/>
    <property type="match status" value="1"/>
</dbReference>
<dbReference type="OrthoDB" id="132546at2157"/>
<protein>
    <submittedName>
        <fullName evidence="3">Glycosyl transferase</fullName>
    </submittedName>
</protein>
<dbReference type="AlphaFoldDB" id="A0A2Z2MMT0"/>
<dbReference type="GO" id="GO:0016757">
    <property type="term" value="F:glycosyltransferase activity"/>
    <property type="evidence" value="ECO:0007669"/>
    <property type="project" value="InterPro"/>
</dbReference>
<dbReference type="RefSeq" id="WP_088856171.1">
    <property type="nucleotide sequence ID" value="NZ_CP015103.1"/>
</dbReference>
<evidence type="ECO:0000313" key="3">
    <source>
        <dbReference type="EMBL" id="ASJ08935.1"/>
    </source>
</evidence>
<keyword evidence="3" id="KW-0808">Transferase</keyword>
<gene>
    <name evidence="3" type="ORF">A3L11_06735</name>
</gene>
<dbReference type="PANTHER" id="PTHR45947">
    <property type="entry name" value="SULFOQUINOVOSYL TRANSFERASE SQD2"/>
    <property type="match status" value="1"/>
</dbReference>
<dbReference type="Pfam" id="PF00534">
    <property type="entry name" value="Glycos_transf_1"/>
    <property type="match status" value="1"/>
</dbReference>
<dbReference type="KEGG" id="tsl:A3L11_06735"/>
<proteinExistence type="predicted"/>
<dbReference type="InterPro" id="IPR028098">
    <property type="entry name" value="Glyco_trans_4-like_N"/>
</dbReference>
<dbReference type="PANTHER" id="PTHR45947:SF3">
    <property type="entry name" value="SULFOQUINOVOSYL TRANSFERASE SQD2"/>
    <property type="match status" value="1"/>
</dbReference>
<evidence type="ECO:0000259" key="2">
    <source>
        <dbReference type="Pfam" id="PF13439"/>
    </source>
</evidence>